<evidence type="ECO:0000313" key="3">
    <source>
        <dbReference type="EMBL" id="UWX05882.1"/>
    </source>
</evidence>
<reference evidence="3" key="1">
    <citation type="submission" date="2020-12" db="EMBL/GenBank/DDBJ databases">
        <title>Taurinivorans muris gen. nov., sp. nov., fundamental and realized metabolic niche of a ubiquitous sulfidogenic bacterium in the murine intestine.</title>
        <authorList>
            <person name="Ye H."/>
            <person name="Hanson B.T."/>
            <person name="Loy A."/>
        </authorList>
    </citation>
    <scope>NUCLEOTIDE SEQUENCE</scope>
    <source>
        <strain evidence="3">LT0009</strain>
    </source>
</reference>
<feature type="transmembrane region" description="Helical" evidence="1">
    <location>
        <begin position="6"/>
        <end position="31"/>
    </location>
</feature>
<name>A0ABY5Y127_9BACT</name>
<feature type="transmembrane region" description="Helical" evidence="1">
    <location>
        <begin position="43"/>
        <end position="66"/>
    </location>
</feature>
<evidence type="ECO:0000313" key="4">
    <source>
        <dbReference type="Proteomes" id="UP001058120"/>
    </source>
</evidence>
<dbReference type="RefSeq" id="WP_334315473.1">
    <property type="nucleotide sequence ID" value="NZ_CP065938.1"/>
</dbReference>
<keyword evidence="1" id="KW-1133">Transmembrane helix</keyword>
<feature type="transmembrane region" description="Helical" evidence="1">
    <location>
        <begin position="355"/>
        <end position="374"/>
    </location>
</feature>
<keyword evidence="1" id="KW-0812">Transmembrane</keyword>
<sequence>MIEDVVLGLISILNPASILAIAFGLAVGLLFGSIPGISGIMAISILLPLTFYVSPLVGIPMLLGIYKAGIYGGSITAVLLNTPGAPPAICTAMSGFPMAQRGQAGKALNAALVGSVYGDMFSNLLLILVAAPISYIAMKIGPAEQFCLLLLALTVVGSISGNSILKGMTCAGFGILLSMVGVSGVSGAIRFTFGSDYLLSGIQLIPMVIGLLCLPEIIHQVGTCAKNYITQKIDLKSENGRLTWKEFKQNSYLLFRSSVIGSIIGTMPGLGASPAAFMAYSDAQRRSKDPEAFAKGNIEGVLAPEAANNATTGSAMIPLLTLGIPGDDVTAVLMGAFLIQGITPGPNIFFEHTQVVYGIFGSLILCDILLYIIAKFGFRIWIKIVDLPRSLIFSSVTIFAFIGTYSINQSLFDIFCLICFGIMGYLMRIFHFSAGAMIIGFILGPILEKAYDQSMSLSGGSYMIFFESPVAVLLLLMTLAGMISIYRMRVRKYKKLMEKTLS</sequence>
<dbReference type="EMBL" id="CP065938">
    <property type="protein sequence ID" value="UWX05882.1"/>
    <property type="molecule type" value="Genomic_DNA"/>
</dbReference>
<feature type="transmembrane region" description="Helical" evidence="1">
    <location>
        <begin position="120"/>
        <end position="138"/>
    </location>
</feature>
<dbReference type="Pfam" id="PF01970">
    <property type="entry name" value="TctA"/>
    <property type="match status" value="1"/>
</dbReference>
<feature type="transmembrane region" description="Helical" evidence="1">
    <location>
        <begin position="171"/>
        <end position="191"/>
    </location>
</feature>
<protein>
    <submittedName>
        <fullName evidence="3">Tripartite tricarboxylate transporter permease</fullName>
    </submittedName>
</protein>
<feature type="transmembrane region" description="Helical" evidence="1">
    <location>
        <begin position="462"/>
        <end position="486"/>
    </location>
</feature>
<feature type="domain" description="DUF112" evidence="2">
    <location>
        <begin position="18"/>
        <end position="438"/>
    </location>
</feature>
<dbReference type="PANTHER" id="PTHR35342:SF5">
    <property type="entry name" value="TRICARBOXYLIC TRANSPORT PROTEIN"/>
    <property type="match status" value="1"/>
</dbReference>
<proteinExistence type="predicted"/>
<feature type="transmembrane region" description="Helical" evidence="1">
    <location>
        <begin position="414"/>
        <end position="442"/>
    </location>
</feature>
<feature type="transmembrane region" description="Helical" evidence="1">
    <location>
        <begin position="259"/>
        <end position="280"/>
    </location>
</feature>
<dbReference type="Proteomes" id="UP001058120">
    <property type="component" value="Chromosome"/>
</dbReference>
<feature type="transmembrane region" description="Helical" evidence="1">
    <location>
        <begin position="198"/>
        <end position="218"/>
    </location>
</feature>
<keyword evidence="4" id="KW-1185">Reference proteome</keyword>
<organism evidence="3 4">
    <name type="scientific">Taurinivorans muris</name>
    <dbReference type="NCBI Taxonomy" id="2787751"/>
    <lineage>
        <taxon>Bacteria</taxon>
        <taxon>Pseudomonadati</taxon>
        <taxon>Thermodesulfobacteriota</taxon>
        <taxon>Desulfovibrionia</taxon>
        <taxon>Desulfovibrionales</taxon>
        <taxon>Desulfovibrionaceae</taxon>
        <taxon>Taurinivorans</taxon>
    </lineage>
</organism>
<dbReference type="InterPro" id="IPR002823">
    <property type="entry name" value="DUF112_TM"/>
</dbReference>
<feature type="transmembrane region" description="Helical" evidence="1">
    <location>
        <begin position="145"/>
        <end position="165"/>
    </location>
</feature>
<feature type="transmembrane region" description="Helical" evidence="1">
    <location>
        <begin position="380"/>
        <end position="402"/>
    </location>
</feature>
<evidence type="ECO:0000259" key="2">
    <source>
        <dbReference type="Pfam" id="PF01970"/>
    </source>
</evidence>
<keyword evidence="1" id="KW-0472">Membrane</keyword>
<accession>A0ABY5Y127</accession>
<dbReference type="PANTHER" id="PTHR35342">
    <property type="entry name" value="TRICARBOXYLIC TRANSPORT PROTEIN"/>
    <property type="match status" value="1"/>
</dbReference>
<gene>
    <name evidence="3" type="ORF">JBF11_00700</name>
</gene>
<evidence type="ECO:0000256" key="1">
    <source>
        <dbReference type="SAM" id="Phobius"/>
    </source>
</evidence>